<dbReference type="Pfam" id="PF00505">
    <property type="entry name" value="HMG_box"/>
    <property type="match status" value="1"/>
</dbReference>
<feature type="compositionally biased region" description="Acidic residues" evidence="5">
    <location>
        <begin position="1"/>
        <end position="12"/>
    </location>
</feature>
<dbReference type="InterPro" id="IPR036910">
    <property type="entry name" value="HMG_box_dom_sf"/>
</dbReference>
<dbReference type="Gene3D" id="1.10.30.10">
    <property type="entry name" value="High mobility group box domain"/>
    <property type="match status" value="1"/>
</dbReference>
<feature type="compositionally biased region" description="Basic and acidic residues" evidence="5">
    <location>
        <begin position="70"/>
        <end position="84"/>
    </location>
</feature>
<dbReference type="GO" id="GO:0030154">
    <property type="term" value="P:cell differentiation"/>
    <property type="evidence" value="ECO:0007669"/>
    <property type="project" value="TreeGrafter"/>
</dbReference>
<keyword evidence="8" id="KW-1185">Reference proteome</keyword>
<feature type="domain" description="HMG box" evidence="6">
    <location>
        <begin position="111"/>
        <end position="179"/>
    </location>
</feature>
<dbReference type="GO" id="GO:0001228">
    <property type="term" value="F:DNA-binding transcription activator activity, RNA polymerase II-specific"/>
    <property type="evidence" value="ECO:0007669"/>
    <property type="project" value="TreeGrafter"/>
</dbReference>
<feature type="region of interest" description="Disordered" evidence="5">
    <location>
        <begin position="1"/>
        <end position="99"/>
    </location>
</feature>
<evidence type="ECO:0000256" key="4">
    <source>
        <dbReference type="PROSITE-ProRule" id="PRU00267"/>
    </source>
</evidence>
<dbReference type="GO" id="GO:0000978">
    <property type="term" value="F:RNA polymerase II cis-regulatory region sequence-specific DNA binding"/>
    <property type="evidence" value="ECO:0007669"/>
    <property type="project" value="TreeGrafter"/>
</dbReference>
<evidence type="ECO:0000313" key="8">
    <source>
        <dbReference type="Proteomes" id="UP000676310"/>
    </source>
</evidence>
<keyword evidence="1" id="KW-0805">Transcription regulation</keyword>
<dbReference type="PANTHER" id="PTHR10270:SF320">
    <property type="entry name" value="BOX TRANSCRIPTIONAL REGULATOR, PUTATIVE (AFU_ORTHOLOGUE AFUA_4G10820)-RELATED"/>
    <property type="match status" value="1"/>
</dbReference>
<evidence type="ECO:0000256" key="1">
    <source>
        <dbReference type="ARBA" id="ARBA00023015"/>
    </source>
</evidence>
<dbReference type="OrthoDB" id="6247875at2759"/>
<keyword evidence="3" id="KW-0804">Transcription</keyword>
<evidence type="ECO:0000256" key="2">
    <source>
        <dbReference type="ARBA" id="ARBA00023125"/>
    </source>
</evidence>
<reference evidence="7" key="1">
    <citation type="submission" date="2021-05" db="EMBL/GenBank/DDBJ databases">
        <authorList>
            <person name="Stam R."/>
        </authorList>
    </citation>
    <scope>NUCLEOTIDE SEQUENCE</scope>
    <source>
        <strain evidence="7">CS162</strain>
    </source>
</reference>
<protein>
    <recommendedName>
        <fullName evidence="6">HMG box domain-containing protein</fullName>
    </recommendedName>
</protein>
<dbReference type="EMBL" id="CAJRGZ010000017">
    <property type="protein sequence ID" value="CAG5155530.1"/>
    <property type="molecule type" value="Genomic_DNA"/>
</dbReference>
<dbReference type="GO" id="GO:0000122">
    <property type="term" value="P:negative regulation of transcription by RNA polymerase II"/>
    <property type="evidence" value="ECO:0007669"/>
    <property type="project" value="TreeGrafter"/>
</dbReference>
<evidence type="ECO:0000313" key="7">
    <source>
        <dbReference type="EMBL" id="CAG5155530.1"/>
    </source>
</evidence>
<feature type="region of interest" description="Disordered" evidence="5">
    <location>
        <begin position="283"/>
        <end position="316"/>
    </location>
</feature>
<keyword evidence="4" id="KW-0539">Nucleus</keyword>
<dbReference type="GO" id="GO:0005634">
    <property type="term" value="C:nucleus"/>
    <property type="evidence" value="ECO:0007669"/>
    <property type="project" value="UniProtKB-UniRule"/>
</dbReference>
<proteinExistence type="predicted"/>
<comment type="caution">
    <text evidence="7">The sequence shown here is derived from an EMBL/GenBank/DDBJ whole genome shotgun (WGS) entry which is preliminary data.</text>
</comment>
<dbReference type="Proteomes" id="UP000676310">
    <property type="component" value="Unassembled WGS sequence"/>
</dbReference>
<name>A0A8J2I0L8_9PLEO</name>
<dbReference type="SMART" id="SM00398">
    <property type="entry name" value="HMG"/>
    <property type="match status" value="1"/>
</dbReference>
<keyword evidence="2 4" id="KW-0238">DNA-binding</keyword>
<dbReference type="AlphaFoldDB" id="A0A8J2I0L8"/>
<evidence type="ECO:0000256" key="5">
    <source>
        <dbReference type="SAM" id="MobiDB-lite"/>
    </source>
</evidence>
<dbReference type="PANTHER" id="PTHR10270">
    <property type="entry name" value="SOX TRANSCRIPTION FACTOR"/>
    <property type="match status" value="1"/>
</dbReference>
<dbReference type="GeneID" id="67015293"/>
<feature type="DNA-binding region" description="HMG box" evidence="4">
    <location>
        <begin position="111"/>
        <end position="179"/>
    </location>
</feature>
<dbReference type="InterPro" id="IPR050140">
    <property type="entry name" value="SRY-related_HMG-box_TF-like"/>
</dbReference>
<dbReference type="InterPro" id="IPR009071">
    <property type="entry name" value="HMG_box_dom"/>
</dbReference>
<accession>A0A8J2I0L8</accession>
<evidence type="ECO:0000256" key="3">
    <source>
        <dbReference type="ARBA" id="ARBA00023163"/>
    </source>
</evidence>
<dbReference type="FunFam" id="1.10.30.10:FF:000041">
    <property type="entry name" value="HMG box family protein"/>
    <property type="match status" value="1"/>
</dbReference>
<dbReference type="SUPFAM" id="SSF47095">
    <property type="entry name" value="HMG-box"/>
    <property type="match status" value="1"/>
</dbReference>
<organism evidence="7 8">
    <name type="scientific">Alternaria atra</name>
    <dbReference type="NCBI Taxonomy" id="119953"/>
    <lineage>
        <taxon>Eukaryota</taxon>
        <taxon>Fungi</taxon>
        <taxon>Dikarya</taxon>
        <taxon>Ascomycota</taxon>
        <taxon>Pezizomycotina</taxon>
        <taxon>Dothideomycetes</taxon>
        <taxon>Pleosporomycetidae</taxon>
        <taxon>Pleosporales</taxon>
        <taxon>Pleosporineae</taxon>
        <taxon>Pleosporaceae</taxon>
        <taxon>Alternaria</taxon>
        <taxon>Alternaria sect. Ulocladioides</taxon>
    </lineage>
</organism>
<sequence>MQVGDESPETLVDDAKPFRNLRKSNRIHETRSGPTFNPTAERTKKEEHPASPASSSPRTTRKRLASLVDVAEREGCDSLTDDRPPSATSATAGGSPDYSGHVCLCQPEPKIPRPRNAFILYRQHHQQAITARNPDLNNPDISKIIGEQWKAEGKEQKKIWQDLAQEEKARHQEQYPDYRYQPRRVGKPGSSPLNPTGQHTTVDKYRCHKCGGRSLRTPTSPFLDASGTPTLPPPNILEGLTPTTRYLPVMSNLSIQSPVLRRGPGPSGLSNIQVTSAMHTDSMMYSPLTPNKKRRFEYGPPPPTNGGRRPEGPYYAPTQYAHRRESLPPIHVPSHSATMPPPRTPREVRHHSMVELGPLQHDGSPRSVEEVLSAFPYLNKIRLLGRITPPYKEPGSASPSCRTVRGAIIAIEGDDLAAVKELSEWLNVHLTKQIEYKPQIAEPPQPPNDEDKEVTFENYLDLIKEWHGKSKKMIKYITTPISSSASPPKDTTISDKSSTIAVATSSSKDSAILPDSPLISTIIKPVIILPTFQLQASVTYASRIPIQDAYSPTDHWQWMVTLWRGTVGPDLTLYVKSFDPKEGQTGCKPEMDDEARCLTVWKGKEGRFTEADLRRVGFEVGEWIKR</sequence>
<gene>
    <name evidence="7" type="ORF">ALTATR162_LOCUS3707</name>
</gene>
<dbReference type="PROSITE" id="PS50118">
    <property type="entry name" value="HMG_BOX_2"/>
    <property type="match status" value="1"/>
</dbReference>
<evidence type="ECO:0000259" key="6">
    <source>
        <dbReference type="PROSITE" id="PS50118"/>
    </source>
</evidence>
<dbReference type="RefSeq" id="XP_043167250.1">
    <property type="nucleotide sequence ID" value="XM_043311315.1"/>
</dbReference>
<dbReference type="CDD" id="cd01389">
    <property type="entry name" value="HMG-box_ROX1-like"/>
    <property type="match status" value="1"/>
</dbReference>